<dbReference type="GO" id="GO:0106312">
    <property type="term" value="F:methylenetetrahydrofolate reductase (NADH) activity"/>
    <property type="evidence" value="ECO:0007669"/>
    <property type="project" value="UniProtKB-EC"/>
</dbReference>
<keyword evidence="4" id="KW-0028">Amino-acid biosynthesis</keyword>
<dbReference type="Gene3D" id="3.20.20.220">
    <property type="match status" value="1"/>
</dbReference>
<proteinExistence type="inferred from homology"/>
<evidence type="ECO:0000256" key="3">
    <source>
        <dbReference type="ARBA" id="ARBA00006743"/>
    </source>
</evidence>
<evidence type="ECO:0000256" key="7">
    <source>
        <dbReference type="ARBA" id="ARBA00023002"/>
    </source>
</evidence>
<reference evidence="13 14" key="2">
    <citation type="submission" date="2010-03" db="EMBL/GenBank/DDBJ databases">
        <authorList>
            <person name="Pajon A."/>
        </authorList>
    </citation>
    <scope>NUCLEOTIDE SEQUENCE [LARGE SCALE GENOMIC DNA]</scope>
    <source>
        <strain evidence="13 14">70/3</strain>
    </source>
</reference>
<dbReference type="GO" id="GO:0071949">
    <property type="term" value="F:FAD binding"/>
    <property type="evidence" value="ECO:0007669"/>
    <property type="project" value="TreeGrafter"/>
</dbReference>
<comment type="pathway">
    <text evidence="2 12">One-carbon metabolism; tetrahydrofolate interconversion.</text>
</comment>
<gene>
    <name evidence="13" type="ORF">EUS_02490</name>
</gene>
<protein>
    <recommendedName>
        <fullName evidence="12">Methylenetetrahydrofolate reductase</fullName>
        <ecNumber evidence="12">1.5.1.54</ecNumber>
    </recommendedName>
</protein>
<dbReference type="EC" id="1.5.1.54" evidence="12"/>
<dbReference type="PATRIC" id="fig|657319.3.peg.2397"/>
<evidence type="ECO:0000256" key="1">
    <source>
        <dbReference type="ARBA" id="ARBA00001974"/>
    </source>
</evidence>
<dbReference type="KEGG" id="esu:EUS_02490"/>
<organism evidence="13 14">
    <name type="scientific">[Eubacterium] siraeum 70/3</name>
    <dbReference type="NCBI Taxonomy" id="657319"/>
    <lineage>
        <taxon>Bacteria</taxon>
        <taxon>Bacillati</taxon>
        <taxon>Bacillota</taxon>
        <taxon>Clostridia</taxon>
        <taxon>Eubacteriales</taxon>
        <taxon>Oscillospiraceae</taxon>
        <taxon>Oscillospiraceae incertae sedis</taxon>
    </lineage>
</organism>
<dbReference type="Proteomes" id="UP000008803">
    <property type="component" value="Chromosome"/>
</dbReference>
<evidence type="ECO:0000256" key="5">
    <source>
        <dbReference type="ARBA" id="ARBA00022630"/>
    </source>
</evidence>
<evidence type="ECO:0000256" key="11">
    <source>
        <dbReference type="ARBA" id="ARBA00048628"/>
    </source>
</evidence>
<reference evidence="13 14" key="1">
    <citation type="submission" date="2010-03" db="EMBL/GenBank/DDBJ databases">
        <title>The genome sequence of Eubacterium siraeum 70/3.</title>
        <authorList>
            <consortium name="metaHIT consortium -- http://www.metahit.eu/"/>
            <person name="Pajon A."/>
            <person name="Turner K."/>
            <person name="Parkhill J."/>
            <person name="Duncan S."/>
            <person name="Flint H."/>
        </authorList>
    </citation>
    <scope>NUCLEOTIDE SEQUENCE [LARGE SCALE GENOMIC DNA]</scope>
    <source>
        <strain evidence="13 14">70/3</strain>
    </source>
</reference>
<dbReference type="InterPro" id="IPR004620">
    <property type="entry name" value="MTHF_reductase_bac"/>
</dbReference>
<accession>D4JR65</accession>
<comment type="catalytic activity">
    <reaction evidence="11">
        <text>(6S)-5-methyl-5,6,7,8-tetrahydrofolate + NAD(+) = (6R)-5,10-methylene-5,6,7,8-tetrahydrofolate + NADH + H(+)</text>
        <dbReference type="Rhea" id="RHEA:19821"/>
        <dbReference type="ChEBI" id="CHEBI:15378"/>
        <dbReference type="ChEBI" id="CHEBI:15636"/>
        <dbReference type="ChEBI" id="CHEBI:18608"/>
        <dbReference type="ChEBI" id="CHEBI:57540"/>
        <dbReference type="ChEBI" id="CHEBI:57945"/>
        <dbReference type="EC" id="1.5.1.54"/>
    </reaction>
    <physiologicalReaction direction="right-to-left" evidence="11">
        <dbReference type="Rhea" id="RHEA:19823"/>
    </physiologicalReaction>
</comment>
<dbReference type="AlphaFoldDB" id="D4JR65"/>
<comment type="cofactor">
    <cofactor evidence="1 12">
        <name>FAD</name>
        <dbReference type="ChEBI" id="CHEBI:57692"/>
    </cofactor>
</comment>
<name>D4JR65_9FIRM</name>
<evidence type="ECO:0000256" key="2">
    <source>
        <dbReference type="ARBA" id="ARBA00004777"/>
    </source>
</evidence>
<dbReference type="CDD" id="cd00537">
    <property type="entry name" value="MTHFR"/>
    <property type="match status" value="1"/>
</dbReference>
<evidence type="ECO:0000256" key="4">
    <source>
        <dbReference type="ARBA" id="ARBA00022605"/>
    </source>
</evidence>
<keyword evidence="9" id="KW-0486">Methionine biosynthesis</keyword>
<evidence type="ECO:0000256" key="6">
    <source>
        <dbReference type="ARBA" id="ARBA00022827"/>
    </source>
</evidence>
<dbReference type="PANTHER" id="PTHR45754">
    <property type="entry name" value="METHYLENETETRAHYDROFOLATE REDUCTASE"/>
    <property type="match status" value="1"/>
</dbReference>
<dbReference type="Pfam" id="PF02219">
    <property type="entry name" value="MTHFR"/>
    <property type="match status" value="1"/>
</dbReference>
<evidence type="ECO:0000256" key="9">
    <source>
        <dbReference type="ARBA" id="ARBA00023167"/>
    </source>
</evidence>
<dbReference type="GO" id="GO:0009086">
    <property type="term" value="P:methionine biosynthetic process"/>
    <property type="evidence" value="ECO:0007669"/>
    <property type="project" value="UniProtKB-KW"/>
</dbReference>
<keyword evidence="5 12" id="KW-0285">Flavoprotein</keyword>
<evidence type="ECO:0000256" key="12">
    <source>
        <dbReference type="RuleBase" id="RU003862"/>
    </source>
</evidence>
<evidence type="ECO:0000313" key="14">
    <source>
        <dbReference type="Proteomes" id="UP000008803"/>
    </source>
</evidence>
<keyword evidence="7 12" id="KW-0560">Oxidoreductase</keyword>
<dbReference type="InterPro" id="IPR029041">
    <property type="entry name" value="FAD-linked_oxidoreductase-like"/>
</dbReference>
<dbReference type="InterPro" id="IPR003171">
    <property type="entry name" value="Mehydrof_redctse-like"/>
</dbReference>
<dbReference type="GO" id="GO:0005829">
    <property type="term" value="C:cytosol"/>
    <property type="evidence" value="ECO:0007669"/>
    <property type="project" value="InterPro"/>
</dbReference>
<keyword evidence="8" id="KW-0520">NAD</keyword>
<dbReference type="PANTHER" id="PTHR45754:SF3">
    <property type="entry name" value="METHYLENETETRAHYDROFOLATE REDUCTASE (NADPH)"/>
    <property type="match status" value="1"/>
</dbReference>
<dbReference type="EMBL" id="FP929044">
    <property type="protein sequence ID" value="CBK95584.1"/>
    <property type="molecule type" value="Genomic_DNA"/>
</dbReference>
<dbReference type="NCBIfam" id="TIGR00676">
    <property type="entry name" value="fadh2"/>
    <property type="match status" value="1"/>
</dbReference>
<sequence length="286" mass="31359">MKIKDLYTPGRTVFSLEVFPPNKNFPIETVYDAIEGLAAINPAYISVTYGAGGNRANRSTCEIASHIKEKYGIESMAHLTCINSTRDDVDFMLDDFAANGIENILALRGDNKPDEEPKNDFPHASDLTAYIASKGSFDIAGACYPETHVDAESAEEDIKNLKIKVDAGASHLVSQLFFDNSCYYDFEKRARAAGVDVPIAAGIMPVTNKKQIERMVTLCGASLPSKFVKMMQKYENDPEALRSAGIAYAIDQIVDLISNDVQGIHLYAMNNPAVASRIYNGIKDLL</sequence>
<dbReference type="SUPFAM" id="SSF51730">
    <property type="entry name" value="FAD-linked oxidoreductase"/>
    <property type="match status" value="1"/>
</dbReference>
<comment type="similarity">
    <text evidence="3 12">Belongs to the methylenetetrahydrofolate reductase family.</text>
</comment>
<dbReference type="GO" id="GO:0035999">
    <property type="term" value="P:tetrahydrofolate interconversion"/>
    <property type="evidence" value="ECO:0007669"/>
    <property type="project" value="UniProtKB-UniPathway"/>
</dbReference>
<dbReference type="UniPathway" id="UPA00193"/>
<dbReference type="BioCyc" id="ESIR657319:G136K-209-MONOMER"/>
<evidence type="ECO:0000256" key="8">
    <source>
        <dbReference type="ARBA" id="ARBA00023027"/>
    </source>
</evidence>
<keyword evidence="6 12" id="KW-0274">FAD</keyword>
<evidence type="ECO:0000256" key="10">
    <source>
        <dbReference type="ARBA" id="ARBA00034478"/>
    </source>
</evidence>
<evidence type="ECO:0000313" key="13">
    <source>
        <dbReference type="EMBL" id="CBK95584.1"/>
    </source>
</evidence>
<comment type="pathway">
    <text evidence="10">Amino-acid biosynthesis; L-methionine biosynthesis via de novo pathway.</text>
</comment>
<dbReference type="HOGENOM" id="CLU_025841_0_2_9"/>